<name>A0ABV6JG26_9BACL</name>
<dbReference type="EMBL" id="JBHLVF010000041">
    <property type="protein sequence ID" value="MFC0394394.1"/>
    <property type="molecule type" value="Genomic_DNA"/>
</dbReference>
<protein>
    <submittedName>
        <fullName evidence="1">Uncharacterized protein</fullName>
    </submittedName>
</protein>
<reference evidence="1 2" key="1">
    <citation type="submission" date="2024-09" db="EMBL/GenBank/DDBJ databases">
        <authorList>
            <person name="Sun Q."/>
            <person name="Mori K."/>
        </authorList>
    </citation>
    <scope>NUCLEOTIDE SEQUENCE [LARGE SCALE GENOMIC DNA]</scope>
    <source>
        <strain evidence="1 2">CCM 4839</strain>
    </source>
</reference>
<sequence>MTSIGRVITAGTTAGQEYGGQFKLVLKDSRFHQTLAGIKDGSRLQKAVSVIKRPNERCEERVEEELEKQVFQCAAA</sequence>
<organism evidence="1 2">
    <name type="scientific">Paenibacillus mendelii</name>
    <dbReference type="NCBI Taxonomy" id="206163"/>
    <lineage>
        <taxon>Bacteria</taxon>
        <taxon>Bacillati</taxon>
        <taxon>Bacillota</taxon>
        <taxon>Bacilli</taxon>
        <taxon>Bacillales</taxon>
        <taxon>Paenibacillaceae</taxon>
        <taxon>Paenibacillus</taxon>
    </lineage>
</organism>
<proteinExistence type="predicted"/>
<dbReference type="Proteomes" id="UP001589818">
    <property type="component" value="Unassembled WGS sequence"/>
</dbReference>
<keyword evidence="2" id="KW-1185">Reference proteome</keyword>
<comment type="caution">
    <text evidence="1">The sequence shown here is derived from an EMBL/GenBank/DDBJ whole genome shotgun (WGS) entry which is preliminary data.</text>
</comment>
<evidence type="ECO:0000313" key="2">
    <source>
        <dbReference type="Proteomes" id="UP001589818"/>
    </source>
</evidence>
<gene>
    <name evidence="1" type="ORF">ACFFJ8_23920</name>
</gene>
<accession>A0ABV6JG26</accession>
<evidence type="ECO:0000313" key="1">
    <source>
        <dbReference type="EMBL" id="MFC0394394.1"/>
    </source>
</evidence>